<dbReference type="InterPro" id="IPR000477">
    <property type="entry name" value="RT_dom"/>
</dbReference>
<organism evidence="4 5">
    <name type="scientific">Sphaeramia orbicularis</name>
    <name type="common">orbiculate cardinalfish</name>
    <dbReference type="NCBI Taxonomy" id="375764"/>
    <lineage>
        <taxon>Eukaryota</taxon>
        <taxon>Metazoa</taxon>
        <taxon>Chordata</taxon>
        <taxon>Craniata</taxon>
        <taxon>Vertebrata</taxon>
        <taxon>Euteleostomi</taxon>
        <taxon>Actinopterygii</taxon>
        <taxon>Neopterygii</taxon>
        <taxon>Teleostei</taxon>
        <taxon>Neoteleostei</taxon>
        <taxon>Acanthomorphata</taxon>
        <taxon>Gobiaria</taxon>
        <taxon>Kurtiformes</taxon>
        <taxon>Apogonoidei</taxon>
        <taxon>Apogonidae</taxon>
        <taxon>Apogoninae</taxon>
        <taxon>Sphaeramia</taxon>
    </lineage>
</organism>
<protein>
    <recommendedName>
        <fullName evidence="2">ribonuclease H</fullName>
        <ecNumber evidence="2">3.1.26.4</ecNumber>
    </recommendedName>
</protein>
<dbReference type="InterPro" id="IPR051320">
    <property type="entry name" value="Viral_Replic_Matur_Polypro"/>
</dbReference>
<reference evidence="4" key="1">
    <citation type="submission" date="2019-06" db="EMBL/GenBank/DDBJ databases">
        <authorList>
            <consortium name="Wellcome Sanger Institute Data Sharing"/>
        </authorList>
    </citation>
    <scope>NUCLEOTIDE SEQUENCE [LARGE SCALE GENOMIC DNA]</scope>
</reference>
<dbReference type="InterPro" id="IPR043502">
    <property type="entry name" value="DNA/RNA_pol_sf"/>
</dbReference>
<dbReference type="Gene3D" id="3.30.70.270">
    <property type="match status" value="1"/>
</dbReference>
<name>A0A673A8H2_9TELE</name>
<reference evidence="4" key="2">
    <citation type="submission" date="2025-08" db="UniProtKB">
        <authorList>
            <consortium name="Ensembl"/>
        </authorList>
    </citation>
    <scope>IDENTIFICATION</scope>
</reference>
<evidence type="ECO:0000259" key="3">
    <source>
        <dbReference type="Pfam" id="PF00078"/>
    </source>
</evidence>
<dbReference type="GO" id="GO:0004523">
    <property type="term" value="F:RNA-DNA hybrid ribonuclease activity"/>
    <property type="evidence" value="ECO:0007669"/>
    <property type="project" value="UniProtKB-EC"/>
</dbReference>
<accession>A0A673A8H2</accession>
<sequence>PTPMLSGKTIISVSAGGKQDRQCFTVPLTCVSQECSFQHSFLLSHICPINLCGRDLMCKLGINLESGPEGSVFDCQKTVQLLNDEALTCMSTSPTGLSPVSVPPELADIPPDVWATGPHDVGLVRNCPPVIITPRSDYRPCQKQSVFEAYLNVGIIVPCPDPPVRTPIFPVKKVRIPPDPDTWRFIQDLQVVNKAVVPRVPMVPNPHTILSQIPPTASHFSVIDLSNAFTSVPVHADSQYWFAFQFKNKMYTWTHMSQGYCDAPNIYNSILADSLSHLDLPPGVAPSQYVDDLLLCCHYLSKGGMLDAIAQHWFTKGFTVVAEKFCKKCLICAAHNTTKSFPCRSAGHDQPNLPVDHLMMDFVELSPAASPVTAVGLDPGLQTKALETAQVARAFPGAPDDAHSGQGC</sequence>
<dbReference type="InParanoid" id="A0A673A8H2"/>
<feature type="domain" description="Reverse transcriptase" evidence="3">
    <location>
        <begin position="180"/>
        <end position="311"/>
    </location>
</feature>
<dbReference type="Gene3D" id="2.40.70.10">
    <property type="entry name" value="Acid Proteases"/>
    <property type="match status" value="1"/>
</dbReference>
<dbReference type="Proteomes" id="UP000472271">
    <property type="component" value="Chromosome 16"/>
</dbReference>
<comment type="similarity">
    <text evidence="1">Belongs to the beta type-B retroviral polymerase family. HERV class-II K(HML-2) pol subfamily.</text>
</comment>
<dbReference type="EC" id="3.1.26.4" evidence="2"/>
<dbReference type="Gene3D" id="3.10.10.10">
    <property type="entry name" value="HIV Type 1 Reverse Transcriptase, subunit A, domain 1"/>
    <property type="match status" value="1"/>
</dbReference>
<evidence type="ECO:0000256" key="1">
    <source>
        <dbReference type="ARBA" id="ARBA00010879"/>
    </source>
</evidence>
<dbReference type="InterPro" id="IPR021109">
    <property type="entry name" value="Peptidase_aspartic_dom_sf"/>
</dbReference>
<proteinExistence type="inferred from homology"/>
<evidence type="ECO:0000313" key="4">
    <source>
        <dbReference type="Ensembl" id="ENSSORP00005024877.1"/>
    </source>
</evidence>
<dbReference type="Ensembl" id="ENSSORT00005025617.1">
    <property type="protein sequence ID" value="ENSSORP00005024877.1"/>
    <property type="gene ID" value="ENSSORG00005011979.1"/>
</dbReference>
<dbReference type="InterPro" id="IPR043128">
    <property type="entry name" value="Rev_trsase/Diguanyl_cyclase"/>
</dbReference>
<evidence type="ECO:0000256" key="2">
    <source>
        <dbReference type="ARBA" id="ARBA00012180"/>
    </source>
</evidence>
<dbReference type="SUPFAM" id="SSF56672">
    <property type="entry name" value="DNA/RNA polymerases"/>
    <property type="match status" value="1"/>
</dbReference>
<dbReference type="PANTHER" id="PTHR33064">
    <property type="entry name" value="POL PROTEIN"/>
    <property type="match status" value="1"/>
</dbReference>
<reference evidence="4" key="3">
    <citation type="submission" date="2025-09" db="UniProtKB">
        <authorList>
            <consortium name="Ensembl"/>
        </authorList>
    </citation>
    <scope>IDENTIFICATION</scope>
</reference>
<dbReference type="Pfam" id="PF00078">
    <property type="entry name" value="RVT_1"/>
    <property type="match status" value="1"/>
</dbReference>
<dbReference type="AlphaFoldDB" id="A0A673A8H2"/>
<keyword evidence="5" id="KW-1185">Reference proteome</keyword>
<dbReference type="PANTHER" id="PTHR33064:SF37">
    <property type="entry name" value="RIBONUCLEASE H"/>
    <property type="match status" value="1"/>
</dbReference>
<evidence type="ECO:0000313" key="5">
    <source>
        <dbReference type="Proteomes" id="UP000472271"/>
    </source>
</evidence>